<evidence type="ECO:0000313" key="1">
    <source>
        <dbReference type="EMBL" id="KAG5649607.1"/>
    </source>
</evidence>
<dbReference type="AlphaFoldDB" id="A0A9P7GFF5"/>
<sequence length="250" mass="28978">MPFMLNPNYKVPNHLQHLVMCSVSRTSTQTQKDPKEDITYPVINDFLLEHRLPLPGRFTVYPQLKLLWKPHGNDTRSEIPDMALVNFRLGAPFLFRLGIESKKLVWAYMHDLPRPADLALNPIIMTQFHELALQAEDQAKAVVKNKHVPDDCQIPFLMFIGPYWTFELFGPFNEAQLSVRHRKQSDSADYGATIEAFFRSQQEPPQRKLYLLGTQASAMQLEEIIASKDIFTLSTQHEAQQYQEWPITLR</sequence>
<keyword evidence="2" id="KW-1185">Reference proteome</keyword>
<accession>A0A9P7GFF5</accession>
<proteinExistence type="predicted"/>
<reference evidence="1" key="1">
    <citation type="submission" date="2021-02" db="EMBL/GenBank/DDBJ databases">
        <authorList>
            <person name="Nieuwenhuis M."/>
            <person name="Van De Peppel L.J.J."/>
        </authorList>
    </citation>
    <scope>NUCLEOTIDE SEQUENCE</scope>
    <source>
        <strain evidence="1">D49</strain>
    </source>
</reference>
<gene>
    <name evidence="1" type="ORF">H0H81_002878</name>
</gene>
<name>A0A9P7GFF5_9AGAR</name>
<dbReference type="EMBL" id="JABCKI010000840">
    <property type="protein sequence ID" value="KAG5649607.1"/>
    <property type="molecule type" value="Genomic_DNA"/>
</dbReference>
<comment type="caution">
    <text evidence="1">The sequence shown here is derived from an EMBL/GenBank/DDBJ whole genome shotgun (WGS) entry which is preliminary data.</text>
</comment>
<reference evidence="1" key="2">
    <citation type="submission" date="2021-10" db="EMBL/GenBank/DDBJ databases">
        <title>Phylogenomics reveals ancestral predisposition of the termite-cultivated fungus Termitomyces towards a domesticated lifestyle.</title>
        <authorList>
            <person name="Auxier B."/>
            <person name="Grum-Grzhimaylo A."/>
            <person name="Cardenas M.E."/>
            <person name="Lodge J.D."/>
            <person name="Laessoe T."/>
            <person name="Pedersen O."/>
            <person name="Smith M.E."/>
            <person name="Kuyper T.W."/>
            <person name="Franco-Molano E.A."/>
            <person name="Baroni T.J."/>
            <person name="Aanen D.K."/>
        </authorList>
    </citation>
    <scope>NUCLEOTIDE SEQUENCE</scope>
    <source>
        <strain evidence="1">D49</strain>
    </source>
</reference>
<protein>
    <submittedName>
        <fullName evidence="1">Uncharacterized protein</fullName>
    </submittedName>
</protein>
<dbReference type="Proteomes" id="UP000717328">
    <property type="component" value="Unassembled WGS sequence"/>
</dbReference>
<dbReference type="OrthoDB" id="3256801at2759"/>
<organism evidence="1 2">
    <name type="scientific">Sphagnurus paluster</name>
    <dbReference type="NCBI Taxonomy" id="117069"/>
    <lineage>
        <taxon>Eukaryota</taxon>
        <taxon>Fungi</taxon>
        <taxon>Dikarya</taxon>
        <taxon>Basidiomycota</taxon>
        <taxon>Agaricomycotina</taxon>
        <taxon>Agaricomycetes</taxon>
        <taxon>Agaricomycetidae</taxon>
        <taxon>Agaricales</taxon>
        <taxon>Tricholomatineae</taxon>
        <taxon>Lyophyllaceae</taxon>
        <taxon>Sphagnurus</taxon>
    </lineage>
</organism>
<evidence type="ECO:0000313" key="2">
    <source>
        <dbReference type="Proteomes" id="UP000717328"/>
    </source>
</evidence>